<dbReference type="GO" id="GO:0003700">
    <property type="term" value="F:DNA-binding transcription factor activity"/>
    <property type="evidence" value="ECO:0007669"/>
    <property type="project" value="TreeGrafter"/>
</dbReference>
<evidence type="ECO:0000256" key="3">
    <source>
        <dbReference type="ARBA" id="ARBA00023125"/>
    </source>
</evidence>
<evidence type="ECO:0000256" key="4">
    <source>
        <dbReference type="ARBA" id="ARBA00023163"/>
    </source>
</evidence>
<accession>A0A6N3BTE7</accession>
<dbReference type="SUPFAM" id="SSF53822">
    <property type="entry name" value="Periplasmic binding protein-like I"/>
    <property type="match status" value="1"/>
</dbReference>
<name>A0A6N3BTE7_9STRE</name>
<keyword evidence="3" id="KW-0238">DNA-binding</keyword>
<dbReference type="RefSeq" id="WP_020916036.1">
    <property type="nucleotide sequence ID" value="NZ_CACRUI010000017.1"/>
</dbReference>
<feature type="domain" description="HTH lacI-type" evidence="5">
    <location>
        <begin position="6"/>
        <end position="60"/>
    </location>
</feature>
<dbReference type="AlphaFoldDB" id="A0A6N3BTE7"/>
<evidence type="ECO:0000313" key="6">
    <source>
        <dbReference type="EMBL" id="VYU05899.1"/>
    </source>
</evidence>
<reference evidence="6" key="1">
    <citation type="submission" date="2019-11" db="EMBL/GenBank/DDBJ databases">
        <authorList>
            <person name="Feng L."/>
        </authorList>
    </citation>
    <scope>NUCLEOTIDE SEQUENCE</scope>
    <source>
        <strain evidence="6">SLutetiensisLFYP71</strain>
    </source>
</reference>
<dbReference type="SUPFAM" id="SSF47413">
    <property type="entry name" value="lambda repressor-like DNA-binding domains"/>
    <property type="match status" value="1"/>
</dbReference>
<dbReference type="EMBL" id="CACRUI010000017">
    <property type="protein sequence ID" value="VYU05899.1"/>
    <property type="molecule type" value="Genomic_DNA"/>
</dbReference>
<keyword evidence="4" id="KW-0804">Transcription</keyword>
<dbReference type="PANTHER" id="PTHR30146:SF95">
    <property type="entry name" value="RIBOSE OPERON REPRESSOR"/>
    <property type="match status" value="1"/>
</dbReference>
<dbReference type="Pfam" id="PF13377">
    <property type="entry name" value="Peripla_BP_3"/>
    <property type="match status" value="1"/>
</dbReference>
<dbReference type="PROSITE" id="PS50932">
    <property type="entry name" value="HTH_LACI_2"/>
    <property type="match status" value="1"/>
</dbReference>
<protein>
    <submittedName>
        <fullName evidence="6">HTH-type transcriptional regulator DegA</fullName>
    </submittedName>
</protein>
<dbReference type="Pfam" id="PF00356">
    <property type="entry name" value="LacI"/>
    <property type="match status" value="1"/>
</dbReference>
<dbReference type="Gene3D" id="3.40.50.2300">
    <property type="match status" value="2"/>
</dbReference>
<dbReference type="InterPro" id="IPR046335">
    <property type="entry name" value="LacI/GalR-like_sensor"/>
</dbReference>
<dbReference type="PANTHER" id="PTHR30146">
    <property type="entry name" value="LACI-RELATED TRANSCRIPTIONAL REPRESSOR"/>
    <property type="match status" value="1"/>
</dbReference>
<dbReference type="CDD" id="cd01392">
    <property type="entry name" value="HTH_LacI"/>
    <property type="match status" value="1"/>
</dbReference>
<dbReference type="SMART" id="SM00354">
    <property type="entry name" value="HTH_LACI"/>
    <property type="match status" value="1"/>
</dbReference>
<dbReference type="InterPro" id="IPR010982">
    <property type="entry name" value="Lambda_DNA-bd_dom_sf"/>
</dbReference>
<dbReference type="InterPro" id="IPR000843">
    <property type="entry name" value="HTH_LacI"/>
</dbReference>
<proteinExistence type="predicted"/>
<dbReference type="Gene3D" id="1.10.260.40">
    <property type="entry name" value="lambda repressor-like DNA-binding domains"/>
    <property type="match status" value="1"/>
</dbReference>
<dbReference type="InterPro" id="IPR028082">
    <property type="entry name" value="Peripla_BP_I"/>
</dbReference>
<sequence length="340" mass="38620">MSKQKITFSDIAKYTNFSKTTISRYFNNPDSLTEKNRSIIKKALDDLGYQENKIAQVLAKGQTEFIGIIIPNLYLHYYSAILNHILTSYSDNHYKFLVFLGDDDIELERQYIQELQAYNIQGLITLSHTIPSEELASYNIPIVSIEREAQFISSVNTDNHLGGVQATSHLIKNNCDILIHINNFVNEDIPAYGRIAGFKTISSDSDIPYQIYQKDLGSNYSEISQSITQLFKEIDKNYAGKRKGIFLANDTYANIFLNAVFQKYGCLPDNYKIIGFDDSPIASEAILPLSSIKQDISKITETALDILQGLIQEHRKTKGKQQTIQHREVAPKLIKRNTTD</sequence>
<evidence type="ECO:0000256" key="1">
    <source>
        <dbReference type="ARBA" id="ARBA00022491"/>
    </source>
</evidence>
<organism evidence="6">
    <name type="scientific">Streptococcus lutetiensis</name>
    <dbReference type="NCBI Taxonomy" id="150055"/>
    <lineage>
        <taxon>Bacteria</taxon>
        <taxon>Bacillati</taxon>
        <taxon>Bacillota</taxon>
        <taxon>Bacilli</taxon>
        <taxon>Lactobacillales</taxon>
        <taxon>Streptococcaceae</taxon>
        <taxon>Streptococcus</taxon>
    </lineage>
</organism>
<evidence type="ECO:0000259" key="5">
    <source>
        <dbReference type="PROSITE" id="PS50932"/>
    </source>
</evidence>
<evidence type="ECO:0000256" key="2">
    <source>
        <dbReference type="ARBA" id="ARBA00023015"/>
    </source>
</evidence>
<dbReference type="GO" id="GO:0000976">
    <property type="term" value="F:transcription cis-regulatory region binding"/>
    <property type="evidence" value="ECO:0007669"/>
    <property type="project" value="TreeGrafter"/>
</dbReference>
<keyword evidence="1" id="KW-0678">Repressor</keyword>
<keyword evidence="2" id="KW-0805">Transcription regulation</keyword>
<gene>
    <name evidence="6" type="primary">degA_2</name>
    <name evidence="6" type="ORF">SLLFYP71_01380</name>
</gene>